<dbReference type="GO" id="GO:0007155">
    <property type="term" value="P:cell adhesion"/>
    <property type="evidence" value="ECO:0007669"/>
    <property type="project" value="InterPro"/>
</dbReference>
<keyword evidence="3 8" id="KW-0479">Metal-binding</keyword>
<keyword evidence="4 9" id="KW-0378">Hydrolase</keyword>
<dbReference type="Pfam" id="PF01457">
    <property type="entry name" value="Peptidase_M8"/>
    <property type="match status" value="1"/>
</dbReference>
<dbReference type="STRING" id="857967.G0R036"/>
<dbReference type="GO" id="GO:0046872">
    <property type="term" value="F:metal ion binding"/>
    <property type="evidence" value="ECO:0007669"/>
    <property type="project" value="UniProtKB-KW"/>
</dbReference>
<dbReference type="GeneID" id="14905264"/>
<sequence>MRYKGNKAMCGTRLFSTSLCLSISEGLGPTHSRINFNLGQLDNKNINQPDIFEDLIEIVIHEITHVLGFSKKFINKWVNTDGSPHVDPIIIQEIRGAEVKLLKTPNVLKYAREYFRCSTLPGMPLENYGSDSSHWESTVIQNEYMIAYQSNTQLFFSSFTTNLLRDTGFYATINESMEEKTYYGKGQGCQYVLGQCRTDKREHCNEDDQYLQEMSVIGFNGIIRCPENIQEFCGYKKICPNFCSANGYCNNNKCYCIKGINSVDCSSNKSI</sequence>
<dbReference type="InParanoid" id="G0R036"/>
<protein>
    <submittedName>
        <fullName evidence="9">Leishmanolysin family protein, putative</fullName>
        <ecNumber evidence="9">3.4.24.36</ecNumber>
    </submittedName>
</protein>
<evidence type="ECO:0000256" key="3">
    <source>
        <dbReference type="ARBA" id="ARBA00022723"/>
    </source>
</evidence>
<evidence type="ECO:0000256" key="6">
    <source>
        <dbReference type="ARBA" id="ARBA00023049"/>
    </source>
</evidence>
<feature type="active site" evidence="7">
    <location>
        <position position="62"/>
    </location>
</feature>
<dbReference type="AlphaFoldDB" id="G0R036"/>
<comment type="cofactor">
    <cofactor evidence="8">
        <name>Zn(2+)</name>
        <dbReference type="ChEBI" id="CHEBI:29105"/>
    </cofactor>
    <text evidence="8">Binds 1 zinc ion per subunit.</text>
</comment>
<dbReference type="GO" id="GO:0016020">
    <property type="term" value="C:membrane"/>
    <property type="evidence" value="ECO:0007669"/>
    <property type="project" value="InterPro"/>
</dbReference>
<dbReference type="GO" id="GO:0004222">
    <property type="term" value="F:metalloendopeptidase activity"/>
    <property type="evidence" value="ECO:0007669"/>
    <property type="project" value="InterPro"/>
</dbReference>
<keyword evidence="6 8" id="KW-0482">Metalloprotease</keyword>
<dbReference type="Gene3D" id="3.90.132.10">
    <property type="entry name" value="Leishmanolysin , domain 2"/>
    <property type="match status" value="1"/>
</dbReference>
<keyword evidence="2" id="KW-0645">Protease</keyword>
<gene>
    <name evidence="9" type="ORF">IMG5_161620</name>
</gene>
<name>G0R036_ICHMU</name>
<feature type="binding site" evidence="8">
    <location>
        <position position="61"/>
    </location>
    <ligand>
        <name>Zn(2+)</name>
        <dbReference type="ChEBI" id="CHEBI:29105"/>
        <note>catalytic</note>
    </ligand>
</feature>
<evidence type="ECO:0000256" key="5">
    <source>
        <dbReference type="ARBA" id="ARBA00022833"/>
    </source>
</evidence>
<evidence type="ECO:0000256" key="8">
    <source>
        <dbReference type="PIRSR" id="PIRSR601577-2"/>
    </source>
</evidence>
<dbReference type="eggNOG" id="KOG2556">
    <property type="taxonomic scope" value="Eukaryota"/>
</dbReference>
<keyword evidence="5 8" id="KW-0862">Zinc</keyword>
<proteinExistence type="inferred from homology"/>
<feature type="binding site" evidence="8">
    <location>
        <position position="134"/>
    </location>
    <ligand>
        <name>Zn(2+)</name>
        <dbReference type="ChEBI" id="CHEBI:29105"/>
        <note>catalytic</note>
    </ligand>
</feature>
<evidence type="ECO:0000256" key="7">
    <source>
        <dbReference type="PIRSR" id="PIRSR601577-1"/>
    </source>
</evidence>
<evidence type="ECO:0000313" key="9">
    <source>
        <dbReference type="EMBL" id="EGR29169.1"/>
    </source>
</evidence>
<accession>G0R036</accession>
<dbReference type="SUPFAM" id="SSF55486">
    <property type="entry name" value="Metalloproteases ('zincins'), catalytic domain"/>
    <property type="match status" value="1"/>
</dbReference>
<feature type="binding site" evidence="8">
    <location>
        <position position="65"/>
    </location>
    <ligand>
        <name>Zn(2+)</name>
        <dbReference type="ChEBI" id="CHEBI:29105"/>
        <note>catalytic</note>
    </ligand>
</feature>
<dbReference type="GO" id="GO:0006508">
    <property type="term" value="P:proteolysis"/>
    <property type="evidence" value="ECO:0007669"/>
    <property type="project" value="UniProtKB-KW"/>
</dbReference>
<dbReference type="EMBL" id="GL984177">
    <property type="protein sequence ID" value="EGR29169.1"/>
    <property type="molecule type" value="Genomic_DNA"/>
</dbReference>
<evidence type="ECO:0000256" key="1">
    <source>
        <dbReference type="ARBA" id="ARBA00005860"/>
    </source>
</evidence>
<keyword evidence="10" id="KW-1185">Reference proteome</keyword>
<comment type="similarity">
    <text evidence="1">Belongs to the peptidase M8 family.</text>
</comment>
<dbReference type="Proteomes" id="UP000008983">
    <property type="component" value="Unassembled WGS sequence"/>
</dbReference>
<evidence type="ECO:0000256" key="4">
    <source>
        <dbReference type="ARBA" id="ARBA00022801"/>
    </source>
</evidence>
<dbReference type="InterPro" id="IPR001577">
    <property type="entry name" value="Peptidase_M8"/>
</dbReference>
<dbReference type="RefSeq" id="XP_004030405.1">
    <property type="nucleotide sequence ID" value="XM_004030357.1"/>
</dbReference>
<evidence type="ECO:0000313" key="10">
    <source>
        <dbReference type="Proteomes" id="UP000008983"/>
    </source>
</evidence>
<dbReference type="EC" id="3.4.24.36" evidence="9"/>
<reference evidence="9 10" key="1">
    <citation type="submission" date="2011-07" db="EMBL/GenBank/DDBJ databases">
        <authorList>
            <person name="Coyne R."/>
            <person name="Brami D."/>
            <person name="Johnson J."/>
            <person name="Hostetler J."/>
            <person name="Hannick L."/>
            <person name="Clark T."/>
            <person name="Cassidy-Hanley D."/>
            <person name="Inman J."/>
        </authorList>
    </citation>
    <scope>NUCLEOTIDE SEQUENCE [LARGE SCALE GENOMIC DNA]</scope>
    <source>
        <strain evidence="9 10">G5</strain>
    </source>
</reference>
<dbReference type="PANTHER" id="PTHR10942">
    <property type="entry name" value="LEISHMANOLYSIN-LIKE PEPTIDASE"/>
    <property type="match status" value="1"/>
</dbReference>
<dbReference type="PANTHER" id="PTHR10942:SF0">
    <property type="entry name" value="LEISHMANOLYSIN-LIKE PEPTIDASE"/>
    <property type="match status" value="1"/>
</dbReference>
<dbReference type="GO" id="GO:0005737">
    <property type="term" value="C:cytoplasm"/>
    <property type="evidence" value="ECO:0007669"/>
    <property type="project" value="TreeGrafter"/>
</dbReference>
<dbReference type="OrthoDB" id="238768at2759"/>
<evidence type="ECO:0000256" key="2">
    <source>
        <dbReference type="ARBA" id="ARBA00022670"/>
    </source>
</evidence>
<organism evidence="9 10">
    <name type="scientific">Ichthyophthirius multifiliis</name>
    <name type="common">White spot disease agent</name>
    <name type="synonym">Ich</name>
    <dbReference type="NCBI Taxonomy" id="5932"/>
    <lineage>
        <taxon>Eukaryota</taxon>
        <taxon>Sar</taxon>
        <taxon>Alveolata</taxon>
        <taxon>Ciliophora</taxon>
        <taxon>Intramacronucleata</taxon>
        <taxon>Oligohymenophorea</taxon>
        <taxon>Hymenostomatida</taxon>
        <taxon>Ophryoglenina</taxon>
        <taxon>Ichthyophthirius</taxon>
    </lineage>
</organism>